<dbReference type="InterPro" id="IPR015421">
    <property type="entry name" value="PyrdxlP-dep_Trfase_major"/>
</dbReference>
<dbReference type="SUPFAM" id="SSF53383">
    <property type="entry name" value="PLP-dependent transferases"/>
    <property type="match status" value="1"/>
</dbReference>
<keyword evidence="5" id="KW-0456">Lyase</keyword>
<dbReference type="Proteomes" id="UP000186551">
    <property type="component" value="Unassembled WGS sequence"/>
</dbReference>
<evidence type="ECO:0000256" key="4">
    <source>
        <dbReference type="RuleBase" id="RU362118"/>
    </source>
</evidence>
<keyword evidence="2 3" id="KW-0663">Pyridoxal phosphate</keyword>
<dbReference type="Pfam" id="PF01053">
    <property type="entry name" value="Cys_Met_Meta_PP"/>
    <property type="match status" value="1"/>
</dbReference>
<gene>
    <name evidence="5" type="ORF">A3841_02050</name>
</gene>
<organism evidence="5 6">
    <name type="scientific">Pontibacter flavimaris</name>
    <dbReference type="NCBI Taxonomy" id="1797110"/>
    <lineage>
        <taxon>Bacteria</taxon>
        <taxon>Pseudomonadati</taxon>
        <taxon>Bacteroidota</taxon>
        <taxon>Cytophagia</taxon>
        <taxon>Cytophagales</taxon>
        <taxon>Hymenobacteraceae</taxon>
        <taxon>Pontibacter</taxon>
    </lineage>
</organism>
<accession>A0A1Q5PB17</accession>
<keyword evidence="6" id="KW-1185">Reference proteome</keyword>
<comment type="similarity">
    <text evidence="4">Belongs to the trans-sulfuration enzymes family.</text>
</comment>
<dbReference type="EMBL" id="LVWA01000009">
    <property type="protein sequence ID" value="OKL39371.1"/>
    <property type="molecule type" value="Genomic_DNA"/>
</dbReference>
<dbReference type="RefSeq" id="WP_073853195.1">
    <property type="nucleotide sequence ID" value="NZ_LVWA01000009.1"/>
</dbReference>
<proteinExistence type="inferred from homology"/>
<dbReference type="Gene3D" id="3.90.1150.10">
    <property type="entry name" value="Aspartate Aminotransferase, domain 1"/>
    <property type="match status" value="1"/>
</dbReference>
<evidence type="ECO:0000256" key="2">
    <source>
        <dbReference type="ARBA" id="ARBA00022898"/>
    </source>
</evidence>
<evidence type="ECO:0000313" key="5">
    <source>
        <dbReference type="EMBL" id="OKL39371.1"/>
    </source>
</evidence>
<comment type="caution">
    <text evidence="5">The sequence shown here is derived from an EMBL/GenBank/DDBJ whole genome shotgun (WGS) entry which is preliminary data.</text>
</comment>
<evidence type="ECO:0000256" key="1">
    <source>
        <dbReference type="ARBA" id="ARBA00001933"/>
    </source>
</evidence>
<dbReference type="CDD" id="cd00614">
    <property type="entry name" value="CGS_like"/>
    <property type="match status" value="1"/>
</dbReference>
<dbReference type="InterPro" id="IPR015424">
    <property type="entry name" value="PyrdxlP-dep_Trfase"/>
</dbReference>
<dbReference type="GO" id="GO:0019346">
    <property type="term" value="P:transsulfuration"/>
    <property type="evidence" value="ECO:0007669"/>
    <property type="project" value="InterPro"/>
</dbReference>
<evidence type="ECO:0000313" key="6">
    <source>
        <dbReference type="Proteomes" id="UP000186551"/>
    </source>
</evidence>
<reference evidence="5 6" key="1">
    <citation type="submission" date="2016-03" db="EMBL/GenBank/DDBJ databases">
        <title>Genome sequence of Pontibacter sp. nov., of the family cytophagaceae, isolated from marine sediment of the Yellow Sea, China.</title>
        <authorList>
            <person name="Zhang G."/>
            <person name="Zhang R."/>
        </authorList>
    </citation>
    <scope>NUCLEOTIDE SEQUENCE [LARGE SCALE GENOMIC DNA]</scope>
    <source>
        <strain evidence="5 6">S10-8</strain>
    </source>
</reference>
<sequence length="376" mass="41134">MPDIHPKTTPIYQTSVFAFDDLDALELYFEQPGQNYMYTRYGNPNTDELAREVNKLEGGAGGVVTSSGMSAILAAVLAVCKAGDHVLCAEEIYGGSAALLSQELTRIGMEVTYVPTADTYNLQQYTRPNTRLMLAETMSNPLLQVLDIAKLAKETRKQSIKLVIDNTFATPILTKPLALGADIVIHSVTKYLSGHSDVTAGVVVCREQEDLQRVQTVMKVYGLNLSPFEGWLAARGLKTLRLRMKQHSSNGLQLAQYLQQHPKVEKVWYPGLAEHPQHELAKEQGQGLFGGMLSFRVKDDTAAVNRFMRALPSIPFAPSLAGVNTSISHPLGTSHRSLSAEQQQKLGITVGVIRFSVGIEEPEELIAELETALAAV</sequence>
<dbReference type="PIRSF" id="PIRSF001434">
    <property type="entry name" value="CGS"/>
    <property type="match status" value="1"/>
</dbReference>
<dbReference type="InterPro" id="IPR015422">
    <property type="entry name" value="PyrdxlP-dep_Trfase_small"/>
</dbReference>
<evidence type="ECO:0000256" key="3">
    <source>
        <dbReference type="PIRSR" id="PIRSR001434-2"/>
    </source>
</evidence>
<dbReference type="GO" id="GO:0016846">
    <property type="term" value="F:carbon-sulfur lyase activity"/>
    <property type="evidence" value="ECO:0007669"/>
    <property type="project" value="TreeGrafter"/>
</dbReference>
<dbReference type="PANTHER" id="PTHR11808">
    <property type="entry name" value="TRANS-SULFURATION ENZYME FAMILY MEMBER"/>
    <property type="match status" value="1"/>
</dbReference>
<dbReference type="InterPro" id="IPR000277">
    <property type="entry name" value="Cys/Met-Metab_PyrdxlP-dep_enz"/>
</dbReference>
<dbReference type="Gene3D" id="3.40.640.10">
    <property type="entry name" value="Type I PLP-dependent aspartate aminotransferase-like (Major domain)"/>
    <property type="match status" value="1"/>
</dbReference>
<comment type="cofactor">
    <cofactor evidence="1 4">
        <name>pyridoxal 5'-phosphate</name>
        <dbReference type="ChEBI" id="CHEBI:597326"/>
    </cofactor>
</comment>
<name>A0A1Q5PB17_9BACT</name>
<dbReference type="STRING" id="1797110.A3841_02050"/>
<dbReference type="GO" id="GO:0030170">
    <property type="term" value="F:pyridoxal phosphate binding"/>
    <property type="evidence" value="ECO:0007669"/>
    <property type="project" value="InterPro"/>
</dbReference>
<dbReference type="AlphaFoldDB" id="A0A1Q5PB17"/>
<feature type="modified residue" description="N6-(pyridoxal phosphate)lysine" evidence="3">
    <location>
        <position position="190"/>
    </location>
</feature>
<protein>
    <submittedName>
        <fullName evidence="5">Cystathionine beta-lyase</fullName>
    </submittedName>
</protein>
<dbReference type="FunFam" id="3.40.640.10:FF:000046">
    <property type="entry name" value="Cystathionine gamma-lyase"/>
    <property type="match status" value="1"/>
</dbReference>
<dbReference type="OrthoDB" id="634606at2"/>
<dbReference type="GO" id="GO:0005737">
    <property type="term" value="C:cytoplasm"/>
    <property type="evidence" value="ECO:0007669"/>
    <property type="project" value="TreeGrafter"/>
</dbReference>